<dbReference type="CDD" id="cd22368">
    <property type="entry name" value="YaeQ-like"/>
    <property type="match status" value="1"/>
</dbReference>
<dbReference type="PANTHER" id="PTHR38784:SF1">
    <property type="entry name" value="SUCROSE PHOSPHORYLASE"/>
    <property type="match status" value="1"/>
</dbReference>
<accession>A0A6M8SRT2</accession>
<name>A0A6M8SRT2_9NEIS</name>
<evidence type="ECO:0000313" key="2">
    <source>
        <dbReference type="Proteomes" id="UP000504844"/>
    </source>
</evidence>
<dbReference type="Proteomes" id="UP000504844">
    <property type="component" value="Chromosome"/>
</dbReference>
<dbReference type="SMART" id="SM01322">
    <property type="entry name" value="YaeQ"/>
    <property type="match status" value="1"/>
</dbReference>
<gene>
    <name evidence="1" type="ORF">HQN60_05320</name>
</gene>
<sequence>MAIKSTVFKAELNITDMDRGYYQSHALTIARHPSETDERMMLRLVAFARHASESLELTRGLSADDEPDVWQKDLTGAIETWIELGLPDEKRIKKGCGRANEVWIYAYGGRVVDIWWDGIKNALTRFDHLNVVSIPSDTLAELTQMTARTMQLQCTIQDGQLWMSDANHNVLVEVTTLQSAAV</sequence>
<dbReference type="InterPro" id="IPR011335">
    <property type="entry name" value="Restrct_endonuc-II-like"/>
</dbReference>
<dbReference type="SUPFAM" id="SSF52980">
    <property type="entry name" value="Restriction endonuclease-like"/>
    <property type="match status" value="1"/>
</dbReference>
<keyword evidence="2" id="KW-1185">Reference proteome</keyword>
<dbReference type="KEGG" id="dee:HQN60_05320"/>
<accession>A0A8G1GXT5</accession>
<dbReference type="Gene3D" id="3.10.640.10">
    <property type="entry name" value="Restriction endonuclease-like alpha-beta roll domain"/>
    <property type="match status" value="1"/>
</dbReference>
<organism evidence="1 2">
    <name type="scientific">Deefgea piscis</name>
    <dbReference type="NCBI Taxonomy" id="2739061"/>
    <lineage>
        <taxon>Bacteria</taxon>
        <taxon>Pseudomonadati</taxon>
        <taxon>Pseudomonadota</taxon>
        <taxon>Betaproteobacteria</taxon>
        <taxon>Neisseriales</taxon>
        <taxon>Chitinibacteraceae</taxon>
        <taxon>Deefgea</taxon>
    </lineage>
</organism>
<dbReference type="Pfam" id="PF07152">
    <property type="entry name" value="YaeQ"/>
    <property type="match status" value="1"/>
</dbReference>
<dbReference type="PANTHER" id="PTHR38784">
    <property type="entry name" value="SUCROSE PHOSPHORYLASE"/>
    <property type="match status" value="1"/>
</dbReference>
<dbReference type="InterPro" id="IPR009822">
    <property type="entry name" value="YaeQ"/>
</dbReference>
<proteinExistence type="predicted"/>
<dbReference type="PIRSF" id="PIRSF011484">
    <property type="entry name" value="YaeQ"/>
    <property type="match status" value="1"/>
</dbReference>
<reference evidence="1 2" key="1">
    <citation type="submission" date="2020-05" db="EMBL/GenBank/DDBJ databases">
        <title>Complete genome sequence of Deefgea sp. D17.</title>
        <authorList>
            <person name="Bae J.-W."/>
            <person name="Han J.E."/>
        </authorList>
    </citation>
    <scope>NUCLEOTIDE SEQUENCE [LARGE SCALE GENOMIC DNA]</scope>
    <source>
        <strain evidence="1 2">D17</strain>
    </source>
</reference>
<evidence type="ECO:0000313" key="1">
    <source>
        <dbReference type="EMBL" id="QKJ66180.1"/>
    </source>
</evidence>
<dbReference type="EMBL" id="CP054143">
    <property type="protein sequence ID" value="QKJ66180.1"/>
    <property type="molecule type" value="Genomic_DNA"/>
</dbReference>
<dbReference type="InterPro" id="IPR038590">
    <property type="entry name" value="YaeQ_sf"/>
</dbReference>
<dbReference type="RefSeq" id="WP_173532684.1">
    <property type="nucleotide sequence ID" value="NZ_CP054143.1"/>
</dbReference>
<protein>
    <submittedName>
        <fullName evidence="1">YaeQ family protein</fullName>
    </submittedName>
</protein>
<dbReference type="AlphaFoldDB" id="A0A6M8SRT2"/>